<feature type="region of interest" description="Disordered" evidence="6">
    <location>
        <begin position="268"/>
        <end position="297"/>
    </location>
</feature>
<dbReference type="Gene3D" id="4.10.1000.10">
    <property type="entry name" value="Zinc finger, CCCH-type"/>
    <property type="match status" value="1"/>
</dbReference>
<dbReference type="PROSITE" id="PS50103">
    <property type="entry name" value="ZF_C3H1"/>
    <property type="match status" value="1"/>
</dbReference>
<feature type="domain" description="C3H1-type" evidence="7">
    <location>
        <begin position="8"/>
        <end position="35"/>
    </location>
</feature>
<evidence type="ECO:0000256" key="3">
    <source>
        <dbReference type="ARBA" id="ARBA00022833"/>
    </source>
</evidence>
<keyword evidence="1 5" id="KW-0479">Metal-binding</keyword>
<evidence type="ECO:0000259" key="8">
    <source>
        <dbReference type="PROSITE" id="PS51266"/>
    </source>
</evidence>
<keyword evidence="2 4" id="KW-0863">Zinc-finger</keyword>
<keyword evidence="3 5" id="KW-0862">Zinc</keyword>
<dbReference type="STRING" id="451379.A0A0N5AG60"/>
<dbReference type="SMART" id="SM00356">
    <property type="entry name" value="ZnF_C3H1"/>
    <property type="match status" value="1"/>
</dbReference>
<evidence type="ECO:0000256" key="6">
    <source>
        <dbReference type="SAM" id="MobiDB-lite"/>
    </source>
</evidence>
<evidence type="ECO:0000313" key="9">
    <source>
        <dbReference type="Proteomes" id="UP000046393"/>
    </source>
</evidence>
<dbReference type="InterPro" id="IPR036855">
    <property type="entry name" value="Znf_CCCH_sf"/>
</dbReference>
<dbReference type="SUPFAM" id="SSF161219">
    <property type="entry name" value="CHY zinc finger-like"/>
    <property type="match status" value="1"/>
</dbReference>
<name>A0A0N5AG60_9BILA</name>
<dbReference type="Proteomes" id="UP000046393">
    <property type="component" value="Unplaced"/>
</dbReference>
<dbReference type="WBParaSite" id="SMUV_0000329101-mRNA-1">
    <property type="protein sequence ID" value="SMUV_0000329101-mRNA-1"/>
    <property type="gene ID" value="SMUV_0000329101"/>
</dbReference>
<dbReference type="InterPro" id="IPR037274">
    <property type="entry name" value="Znf_CHY_sf"/>
</dbReference>
<evidence type="ECO:0000256" key="1">
    <source>
        <dbReference type="ARBA" id="ARBA00022723"/>
    </source>
</evidence>
<sequence>SAKANPAKNFAKLCRYFKYGHCAFGDKCHYSHEMPLAKATTTTEANDPQVASTASNFTAGTAEANEKLDNAVTNSEGTKVNNRKQNISTVRRYGGTVFRPRFVISGEKLGTPEQHALKRSDIAYLSRRFPGAVVCEVENNAAEIRFMYKISEPDWPFDVHSLNWIFTFPDGYPIQRGVLRLAEEYLPKILVIHIEKEMDAFLEDEYKKCKLKDVYETVSRKVVRWLDKSILHLFVDGLKKTKLVVEAESAGISLVMPSDVNEKADAKIDTHEDDSLQTSPSENDFEPDNDKSLDDDNDITVETTSAKEISTVSDDTVLKEGIEARISWKNLSGNIASISALSLAFQIKCIKCSCAGFMTCLGKQLTPSYCKQCKNRQTITFEPKIVHEFSNVIGILDVKGCRPVDCILLSSTVTITCLKCNTEAIIENLCYGIPYKTWCRNCHAKCEISVLSIRFFGNFRLIEQEATGIKKLEKSKKKPVSQVVLVDGQPLPDFGACKHYKKSFRWFRFPCCGKLYPCDQCHDQAEPDHEMKFANRIVCGYCSKEQPFLSNKPCAFCKNSVVNTKSSFWEGGKGCRNKVTMNRNDKRKYTNSGQKTISKKQLLLKENSKKKDE</sequence>
<organism evidence="9 10">
    <name type="scientific">Syphacia muris</name>
    <dbReference type="NCBI Taxonomy" id="451379"/>
    <lineage>
        <taxon>Eukaryota</taxon>
        <taxon>Metazoa</taxon>
        <taxon>Ecdysozoa</taxon>
        <taxon>Nematoda</taxon>
        <taxon>Chromadorea</taxon>
        <taxon>Rhabditida</taxon>
        <taxon>Spirurina</taxon>
        <taxon>Oxyuridomorpha</taxon>
        <taxon>Oxyuroidea</taxon>
        <taxon>Oxyuridae</taxon>
        <taxon>Syphacia</taxon>
    </lineage>
</organism>
<evidence type="ECO:0000256" key="2">
    <source>
        <dbReference type="ARBA" id="ARBA00022771"/>
    </source>
</evidence>
<dbReference type="GO" id="GO:0008270">
    <property type="term" value="F:zinc ion binding"/>
    <property type="evidence" value="ECO:0007669"/>
    <property type="project" value="UniProtKB-KW"/>
</dbReference>
<dbReference type="AlphaFoldDB" id="A0A0N5AG60"/>
<dbReference type="InterPro" id="IPR000571">
    <property type="entry name" value="Znf_CCCH"/>
</dbReference>
<evidence type="ECO:0000313" key="10">
    <source>
        <dbReference type="WBParaSite" id="SMUV_0000329101-mRNA-1"/>
    </source>
</evidence>
<accession>A0A0N5AG60</accession>
<dbReference type="InterPro" id="IPR008913">
    <property type="entry name" value="Znf_CHY"/>
</dbReference>
<feature type="zinc finger region" description="C3H1-type" evidence="5">
    <location>
        <begin position="8"/>
        <end position="35"/>
    </location>
</feature>
<feature type="domain" description="CHY-type" evidence="8">
    <location>
        <begin position="490"/>
        <end position="559"/>
    </location>
</feature>
<proteinExistence type="predicted"/>
<evidence type="ECO:0000256" key="4">
    <source>
        <dbReference type="PROSITE-ProRule" id="PRU00601"/>
    </source>
</evidence>
<keyword evidence="9" id="KW-1185">Reference proteome</keyword>
<protein>
    <submittedName>
        <fullName evidence="10">C3H1-type domain-containing protein</fullName>
    </submittedName>
</protein>
<dbReference type="PROSITE" id="PS51266">
    <property type="entry name" value="ZF_CHY"/>
    <property type="match status" value="1"/>
</dbReference>
<dbReference type="Pfam" id="PF05495">
    <property type="entry name" value="zf-CHY"/>
    <property type="match status" value="1"/>
</dbReference>
<evidence type="ECO:0000259" key="7">
    <source>
        <dbReference type="PROSITE" id="PS50103"/>
    </source>
</evidence>
<evidence type="ECO:0000256" key="5">
    <source>
        <dbReference type="PROSITE-ProRule" id="PRU00723"/>
    </source>
</evidence>
<dbReference type="SUPFAM" id="SSF90229">
    <property type="entry name" value="CCCH zinc finger"/>
    <property type="match status" value="1"/>
</dbReference>
<reference evidence="10" key="1">
    <citation type="submission" date="2017-02" db="UniProtKB">
        <authorList>
            <consortium name="WormBaseParasite"/>
        </authorList>
    </citation>
    <scope>IDENTIFICATION</scope>
</reference>